<keyword evidence="6" id="KW-0472">Membrane</keyword>
<evidence type="ECO:0000259" key="7">
    <source>
        <dbReference type="Pfam" id="PF25917"/>
    </source>
</evidence>
<feature type="domain" description="Multidrug resistance protein MdtA-like C-terminal permuted SH3" evidence="8">
    <location>
        <begin position="320"/>
        <end position="362"/>
    </location>
</feature>
<evidence type="ECO:0000256" key="1">
    <source>
        <dbReference type="ARBA" id="ARBA00004196"/>
    </source>
</evidence>
<gene>
    <name evidence="9" type="ORF">RGQ13_16120</name>
</gene>
<evidence type="ECO:0000259" key="8">
    <source>
        <dbReference type="Pfam" id="PF25967"/>
    </source>
</evidence>
<dbReference type="InterPro" id="IPR006143">
    <property type="entry name" value="RND_pump_MFP"/>
</dbReference>
<feature type="region of interest" description="Disordered" evidence="5">
    <location>
        <begin position="376"/>
        <end position="395"/>
    </location>
</feature>
<dbReference type="InterPro" id="IPR058627">
    <property type="entry name" value="MdtA-like_C"/>
</dbReference>
<reference evidence="10" key="1">
    <citation type="submission" date="2023-09" db="EMBL/GenBank/DDBJ databases">
        <authorList>
            <person name="Li S."/>
            <person name="Li X."/>
            <person name="Zhang C."/>
            <person name="Zhao Z."/>
        </authorList>
    </citation>
    <scope>NUCLEOTIDE SEQUENCE [LARGE SCALE GENOMIC DNA]</scope>
    <source>
        <strain evidence="10">SQ149</strain>
    </source>
</reference>
<dbReference type="Pfam" id="PF25917">
    <property type="entry name" value="BSH_RND"/>
    <property type="match status" value="1"/>
</dbReference>
<feature type="coiled-coil region" evidence="4">
    <location>
        <begin position="156"/>
        <end position="183"/>
    </location>
</feature>
<keyword evidence="6" id="KW-1133">Transmembrane helix</keyword>
<dbReference type="Gene3D" id="2.40.30.170">
    <property type="match status" value="1"/>
</dbReference>
<evidence type="ECO:0000256" key="6">
    <source>
        <dbReference type="SAM" id="Phobius"/>
    </source>
</evidence>
<dbReference type="Proteomes" id="UP001258994">
    <property type="component" value="Chromosome"/>
</dbReference>
<evidence type="ECO:0000256" key="4">
    <source>
        <dbReference type="SAM" id="Coils"/>
    </source>
</evidence>
<keyword evidence="4" id="KW-0175">Coiled coil</keyword>
<evidence type="ECO:0000256" key="2">
    <source>
        <dbReference type="ARBA" id="ARBA00009477"/>
    </source>
</evidence>
<keyword evidence="3" id="KW-0813">Transport</keyword>
<dbReference type="PANTHER" id="PTHR30469:SF12">
    <property type="entry name" value="MULTIDRUG RESISTANCE PROTEIN MDTA"/>
    <property type="match status" value="1"/>
</dbReference>
<keyword evidence="10" id="KW-1185">Reference proteome</keyword>
<keyword evidence="6" id="KW-0812">Transmembrane</keyword>
<evidence type="ECO:0000313" key="10">
    <source>
        <dbReference type="Proteomes" id="UP001258994"/>
    </source>
</evidence>
<dbReference type="Gene3D" id="2.40.420.20">
    <property type="match status" value="1"/>
</dbReference>
<evidence type="ECO:0000256" key="5">
    <source>
        <dbReference type="SAM" id="MobiDB-lite"/>
    </source>
</evidence>
<comment type="similarity">
    <text evidence="2">Belongs to the membrane fusion protein (MFP) (TC 8.A.1) family.</text>
</comment>
<name>A0ABY9TS28_9GAMM</name>
<protein>
    <submittedName>
        <fullName evidence="9">Efflux RND transporter periplasmic adaptor subunit</fullName>
    </submittedName>
</protein>
<dbReference type="SUPFAM" id="SSF111369">
    <property type="entry name" value="HlyD-like secretion proteins"/>
    <property type="match status" value="1"/>
</dbReference>
<feature type="transmembrane region" description="Helical" evidence="6">
    <location>
        <begin position="7"/>
        <end position="27"/>
    </location>
</feature>
<accession>A0ABY9TS28</accession>
<evidence type="ECO:0000313" key="9">
    <source>
        <dbReference type="EMBL" id="WNC71633.1"/>
    </source>
</evidence>
<proteinExistence type="inferred from homology"/>
<dbReference type="InterPro" id="IPR058625">
    <property type="entry name" value="MdtA-like_BSH"/>
</dbReference>
<dbReference type="Gene3D" id="2.40.50.100">
    <property type="match status" value="1"/>
</dbReference>
<dbReference type="PANTHER" id="PTHR30469">
    <property type="entry name" value="MULTIDRUG RESISTANCE PROTEIN MDTA"/>
    <property type="match status" value="1"/>
</dbReference>
<dbReference type="NCBIfam" id="TIGR01730">
    <property type="entry name" value="RND_mfp"/>
    <property type="match status" value="1"/>
</dbReference>
<feature type="compositionally biased region" description="Polar residues" evidence="5">
    <location>
        <begin position="386"/>
        <end position="395"/>
    </location>
</feature>
<feature type="domain" description="Multidrug resistance protein MdtA-like barrel-sandwich hybrid" evidence="7">
    <location>
        <begin position="70"/>
        <end position="205"/>
    </location>
</feature>
<comment type="subcellular location">
    <subcellularLocation>
        <location evidence="1">Cell envelope</location>
    </subcellularLocation>
</comment>
<dbReference type="Pfam" id="PF25967">
    <property type="entry name" value="RND-MFP_C"/>
    <property type="match status" value="1"/>
</dbReference>
<dbReference type="RefSeq" id="WP_348390767.1">
    <property type="nucleotide sequence ID" value="NZ_CP134145.1"/>
</dbReference>
<evidence type="ECO:0000256" key="3">
    <source>
        <dbReference type="ARBA" id="ARBA00022448"/>
    </source>
</evidence>
<sequence length="395" mass="43085">MATKKQIIIPFIVLITGVGAMMVFSSMKKPPEEKKNVDLTPIVAVQEVEVMPINLDVTSYGVVQPKYETEMVAQVSGQIMSLSDDFVRGGFIKKGHILATIDPSDYEAALIEAQASYASAIASLELEKAQGKVAEREWQRIKDTSPTELSLRKPQLAQEMARVKASQAAVKRAKRNLERTKITSPYDAMIANREIGLGSFVGVGSKIGKLLNISIAKVRLPVADNQIQFLLANGEQAEVLLTSDYSGKKQQWRATIARSEGVIDNSSRMNYLVAEIEDPYGLKSGTTPIRYGTYVNAHIAGANMDSAVLVPRHLVVANQVAVLDSEHKLRYKTVEIVRQQGDKVVISAGLEQGELLITSALDFPVSGMNLALVSGDTEKDDELENAETQIAQKGQ</sequence>
<organism evidence="9 10">
    <name type="scientific">Thalassotalea psychrophila</name>
    <dbReference type="NCBI Taxonomy" id="3065647"/>
    <lineage>
        <taxon>Bacteria</taxon>
        <taxon>Pseudomonadati</taxon>
        <taxon>Pseudomonadota</taxon>
        <taxon>Gammaproteobacteria</taxon>
        <taxon>Alteromonadales</taxon>
        <taxon>Colwelliaceae</taxon>
        <taxon>Thalassotalea</taxon>
    </lineage>
</organism>
<dbReference type="EMBL" id="CP134145">
    <property type="protein sequence ID" value="WNC71633.1"/>
    <property type="molecule type" value="Genomic_DNA"/>
</dbReference>
<dbReference type="Gene3D" id="1.10.287.470">
    <property type="entry name" value="Helix hairpin bin"/>
    <property type="match status" value="1"/>
</dbReference>